<dbReference type="InterPro" id="IPR036412">
    <property type="entry name" value="HAD-like_sf"/>
</dbReference>
<evidence type="ECO:0000313" key="2">
    <source>
        <dbReference type="Proteomes" id="UP000759131"/>
    </source>
</evidence>
<dbReference type="Pfam" id="PF13419">
    <property type="entry name" value="HAD_2"/>
    <property type="match status" value="1"/>
</dbReference>
<dbReference type="InterPro" id="IPR023214">
    <property type="entry name" value="HAD_sf"/>
</dbReference>
<dbReference type="SFLD" id="SFLDS00003">
    <property type="entry name" value="Haloacid_Dehalogenase"/>
    <property type="match status" value="1"/>
</dbReference>
<reference evidence="1" key="1">
    <citation type="submission" date="2020-11" db="EMBL/GenBank/DDBJ databases">
        <authorList>
            <person name="Tran Van P."/>
        </authorList>
    </citation>
    <scope>NUCLEOTIDE SEQUENCE</scope>
</reference>
<dbReference type="Proteomes" id="UP000759131">
    <property type="component" value="Unassembled WGS sequence"/>
</dbReference>
<dbReference type="InterPro" id="IPR041492">
    <property type="entry name" value="HAD_2"/>
</dbReference>
<name>A0A7R9KZ36_9ACAR</name>
<dbReference type="InterPro" id="IPR023198">
    <property type="entry name" value="PGP-like_dom2"/>
</dbReference>
<dbReference type="SUPFAM" id="SSF56784">
    <property type="entry name" value="HAD-like"/>
    <property type="match status" value="1"/>
</dbReference>
<dbReference type="EMBL" id="CAJPIZ010009944">
    <property type="protein sequence ID" value="CAG2112193.1"/>
    <property type="molecule type" value="Genomic_DNA"/>
</dbReference>
<dbReference type="SFLD" id="SFLDG01129">
    <property type="entry name" value="C1.5:_HAD__Beta-PGM__Phosphata"/>
    <property type="match status" value="1"/>
</dbReference>
<keyword evidence="2" id="KW-1185">Reference proteome</keyword>
<dbReference type="Gene3D" id="3.40.50.1000">
    <property type="entry name" value="HAD superfamily/HAD-like"/>
    <property type="match status" value="1"/>
</dbReference>
<dbReference type="AlphaFoldDB" id="A0A7R9KZ36"/>
<dbReference type="Gene3D" id="1.10.150.240">
    <property type="entry name" value="Putative phosphatase, domain 2"/>
    <property type="match status" value="1"/>
</dbReference>
<accession>A0A7R9KZ36</accession>
<proteinExistence type="predicted"/>
<dbReference type="PANTHER" id="PTHR18901:SF38">
    <property type="entry name" value="PSEUDOURIDINE-5'-PHOSPHATASE"/>
    <property type="match status" value="1"/>
</dbReference>
<evidence type="ECO:0000313" key="1">
    <source>
        <dbReference type="EMBL" id="CAD7631763.1"/>
    </source>
</evidence>
<organism evidence="1">
    <name type="scientific">Medioppia subpectinata</name>
    <dbReference type="NCBI Taxonomy" id="1979941"/>
    <lineage>
        <taxon>Eukaryota</taxon>
        <taxon>Metazoa</taxon>
        <taxon>Ecdysozoa</taxon>
        <taxon>Arthropoda</taxon>
        <taxon>Chelicerata</taxon>
        <taxon>Arachnida</taxon>
        <taxon>Acari</taxon>
        <taxon>Acariformes</taxon>
        <taxon>Sarcoptiformes</taxon>
        <taxon>Oribatida</taxon>
        <taxon>Brachypylina</taxon>
        <taxon>Oppioidea</taxon>
        <taxon>Oppiidae</taxon>
        <taxon>Medioppia</taxon>
    </lineage>
</organism>
<dbReference type="PANTHER" id="PTHR18901">
    <property type="entry name" value="2-DEOXYGLUCOSE-6-PHOSPHATE PHOSPHATASE 2"/>
    <property type="match status" value="1"/>
</dbReference>
<feature type="non-terminal residue" evidence="1">
    <location>
        <position position="191"/>
    </location>
</feature>
<dbReference type="OrthoDB" id="40579at2759"/>
<dbReference type="GO" id="GO:0016791">
    <property type="term" value="F:phosphatase activity"/>
    <property type="evidence" value="ECO:0007669"/>
    <property type="project" value="TreeGrafter"/>
</dbReference>
<sequence length="191" mass="21383">MASDITHVLFDLDGTLINTPEILVDILRDYAKSHGKVLSKEIEFEVPNLTNVQNLFKKLLSSLNLILNETELKQLYHDIAKRLISTKVTLIPGVERLVKHLHRHGIHMAIATANKGRALMDSRLKMKPFLDDGLYFSHSVAGYDDPEVMFNKPDPQVYHICVKRFTTPPKSNANVLVVEDSLIGITGAVAS</sequence>
<dbReference type="EMBL" id="OC864519">
    <property type="protein sequence ID" value="CAD7631763.1"/>
    <property type="molecule type" value="Genomic_DNA"/>
</dbReference>
<gene>
    <name evidence="1" type="ORF">OSB1V03_LOCUS12172</name>
</gene>
<protein>
    <submittedName>
        <fullName evidence="1">Uncharacterized protein</fullName>
    </submittedName>
</protein>